<dbReference type="SUPFAM" id="SSF54506">
    <property type="entry name" value="Diaminopimelate epimerase-like"/>
    <property type="match status" value="1"/>
</dbReference>
<dbReference type="KEGG" id="plei:Q9312_10085"/>
<proteinExistence type="inferred from homology"/>
<evidence type="ECO:0000256" key="1">
    <source>
        <dbReference type="ARBA" id="ARBA00008270"/>
    </source>
</evidence>
<dbReference type="GO" id="GO:0005737">
    <property type="term" value="C:cytoplasm"/>
    <property type="evidence" value="ECO:0007669"/>
    <property type="project" value="TreeGrafter"/>
</dbReference>
<dbReference type="Proteomes" id="UP001239782">
    <property type="component" value="Chromosome"/>
</dbReference>
<dbReference type="GO" id="GO:0016853">
    <property type="term" value="F:isomerase activity"/>
    <property type="evidence" value="ECO:0007669"/>
    <property type="project" value="UniProtKB-KW"/>
</dbReference>
<dbReference type="InterPro" id="IPR003719">
    <property type="entry name" value="Phenazine_PhzF-like"/>
</dbReference>
<keyword evidence="4" id="KW-1185">Reference proteome</keyword>
<dbReference type="Gene3D" id="3.10.310.10">
    <property type="entry name" value="Diaminopimelate Epimerase, Chain A, domain 1"/>
    <property type="match status" value="2"/>
</dbReference>
<comment type="similarity">
    <text evidence="1">Belongs to the PhzF family.</text>
</comment>
<dbReference type="EMBL" id="CP133548">
    <property type="protein sequence ID" value="WMS85561.1"/>
    <property type="molecule type" value="Genomic_DNA"/>
</dbReference>
<dbReference type="PANTHER" id="PTHR13774:SF17">
    <property type="entry name" value="PHENAZINE BIOSYNTHESIS-LIKE DOMAIN-CONTAINING PROTEIN"/>
    <property type="match status" value="1"/>
</dbReference>
<accession>A0AA51RQ48</accession>
<dbReference type="AlphaFoldDB" id="A0AA51RQ48"/>
<protein>
    <submittedName>
        <fullName evidence="3">PhzF family phenazine biosynthesis protein</fullName>
    </submittedName>
</protein>
<evidence type="ECO:0000256" key="2">
    <source>
        <dbReference type="ARBA" id="ARBA00023235"/>
    </source>
</evidence>
<name>A0AA51RQ48_9GAMM</name>
<gene>
    <name evidence="3" type="ORF">Q9312_10085</name>
</gene>
<keyword evidence="2" id="KW-0413">Isomerase</keyword>
<sequence length="187" mass="20866">MKIFDVFCGEGIQGNPCAVIMLTGWPPEHELAQSARRLKVPVTSFIVSHGLEHHIRWFSAAGEINLCGHGSLAAGAALLEQSRQKRVTLSSRYGPVTIVKNANRYQLELPSWKRNNCSIAKEQLGLTIEPLDIFSTRDLVVVLESEGAVKDYNPNFKKIRKLNQFHAVILTAMSSTNSYVLRYFAPI</sequence>
<dbReference type="Pfam" id="PF02567">
    <property type="entry name" value="PhzC-PhzF"/>
    <property type="match status" value="1"/>
</dbReference>
<evidence type="ECO:0000313" key="4">
    <source>
        <dbReference type="Proteomes" id="UP001239782"/>
    </source>
</evidence>
<evidence type="ECO:0000313" key="3">
    <source>
        <dbReference type="EMBL" id="WMS85561.1"/>
    </source>
</evidence>
<organism evidence="3 4">
    <name type="scientific">Pleionea litopenaei</name>
    <dbReference type="NCBI Taxonomy" id="3070815"/>
    <lineage>
        <taxon>Bacteria</taxon>
        <taxon>Pseudomonadati</taxon>
        <taxon>Pseudomonadota</taxon>
        <taxon>Gammaproteobacteria</taxon>
        <taxon>Oceanospirillales</taxon>
        <taxon>Pleioneaceae</taxon>
        <taxon>Pleionea</taxon>
    </lineage>
</organism>
<dbReference type="PANTHER" id="PTHR13774">
    <property type="entry name" value="PHENAZINE BIOSYNTHESIS PROTEIN"/>
    <property type="match status" value="1"/>
</dbReference>
<reference evidence="3 4" key="1">
    <citation type="submission" date="2023-08" db="EMBL/GenBank/DDBJ databases">
        <title>Pleionea litopenaei sp. nov., isolated from stomach of juvenile Litopenaeus vannamei.</title>
        <authorList>
            <person name="Rho A.M."/>
            <person name="Hwang C.Y."/>
        </authorList>
    </citation>
    <scope>NUCLEOTIDE SEQUENCE [LARGE SCALE GENOMIC DNA]</scope>
    <source>
        <strain evidence="3 4">HL-JVS1</strain>
    </source>
</reference>